<keyword evidence="6" id="KW-1185">Reference proteome</keyword>
<evidence type="ECO:0000313" key="6">
    <source>
        <dbReference type="Proteomes" id="UP000619376"/>
    </source>
</evidence>
<comment type="caution">
    <text evidence="4">The sequence shown here is derived from an EMBL/GenBank/DDBJ whole genome shotgun (WGS) entry which is preliminary data.</text>
</comment>
<dbReference type="Gene3D" id="3.20.20.70">
    <property type="entry name" value="Aldolase class I"/>
    <property type="match status" value="1"/>
</dbReference>
<dbReference type="AlphaFoldDB" id="A0A7W8KCD8"/>
<organism evidence="4 5">
    <name type="scientific">Deinococcus metalli</name>
    <dbReference type="NCBI Taxonomy" id="1141878"/>
    <lineage>
        <taxon>Bacteria</taxon>
        <taxon>Thermotogati</taxon>
        <taxon>Deinococcota</taxon>
        <taxon>Deinococci</taxon>
        <taxon>Deinococcales</taxon>
        <taxon>Deinococcaceae</taxon>
        <taxon>Deinococcus</taxon>
    </lineage>
</organism>
<dbReference type="EMBL" id="JACHFK010000002">
    <property type="protein sequence ID" value="MBB5375610.1"/>
    <property type="molecule type" value="Genomic_DNA"/>
</dbReference>
<keyword evidence="1" id="KW-0732">Signal</keyword>
<feature type="domain" description="Glycoside-hydrolase family GH114 TIM-barrel" evidence="2">
    <location>
        <begin position="50"/>
        <end position="303"/>
    </location>
</feature>
<evidence type="ECO:0000313" key="4">
    <source>
        <dbReference type="EMBL" id="MBB5375610.1"/>
    </source>
</evidence>
<keyword evidence="4" id="KW-0436">Ligase</keyword>
<evidence type="ECO:0000256" key="1">
    <source>
        <dbReference type="SAM" id="SignalP"/>
    </source>
</evidence>
<feature type="signal peptide" evidence="1">
    <location>
        <begin position="1"/>
        <end position="22"/>
    </location>
</feature>
<dbReference type="RefSeq" id="WP_184109900.1">
    <property type="nucleotide sequence ID" value="NZ_BNAJ01000002.1"/>
</dbReference>
<gene>
    <name evidence="3" type="ORF">GCM10017781_13910</name>
    <name evidence="4" type="ORF">HNQ07_001067</name>
</gene>
<dbReference type="InterPro" id="IPR013785">
    <property type="entry name" value="Aldolase_TIM"/>
</dbReference>
<proteinExistence type="predicted"/>
<keyword evidence="4" id="KW-0030">Aminoacyl-tRNA synthetase</keyword>
<dbReference type="InterPro" id="IPR017853">
    <property type="entry name" value="GH"/>
</dbReference>
<dbReference type="GO" id="GO:0004817">
    <property type="term" value="F:cysteine-tRNA ligase activity"/>
    <property type="evidence" value="ECO:0007669"/>
    <property type="project" value="UniProtKB-EC"/>
</dbReference>
<evidence type="ECO:0000313" key="3">
    <source>
        <dbReference type="EMBL" id="GHF38400.1"/>
    </source>
</evidence>
<accession>A0A7W8KCD8</accession>
<dbReference type="PRINTS" id="PR01545">
    <property type="entry name" value="THEMAYE10DUF"/>
</dbReference>
<protein>
    <submittedName>
        <fullName evidence="4">Cysteinyl-tRNA synthetase</fullName>
        <ecNumber evidence="4">6.1.1.16</ecNumber>
    </submittedName>
</protein>
<dbReference type="PANTHER" id="PTHR35882">
    <property type="entry name" value="PELA"/>
    <property type="match status" value="1"/>
</dbReference>
<reference evidence="3" key="4">
    <citation type="submission" date="2024-05" db="EMBL/GenBank/DDBJ databases">
        <authorList>
            <person name="Sun Q."/>
            <person name="Zhou Y."/>
        </authorList>
    </citation>
    <scope>NUCLEOTIDE SEQUENCE</scope>
    <source>
        <strain evidence="3">CGMCC 1.18437</strain>
    </source>
</reference>
<dbReference type="EMBL" id="BNAJ01000002">
    <property type="protein sequence ID" value="GHF38400.1"/>
    <property type="molecule type" value="Genomic_DNA"/>
</dbReference>
<reference evidence="6" key="2">
    <citation type="journal article" date="2019" name="Int. J. Syst. Evol. Microbiol.">
        <title>The Global Catalogue of Microorganisms (GCM) 10K type strain sequencing project: providing services to taxonomists for standard genome sequencing and annotation.</title>
        <authorList>
            <consortium name="The Broad Institute Genomics Platform"/>
            <consortium name="The Broad Institute Genome Sequencing Center for Infectious Disease"/>
            <person name="Wu L."/>
            <person name="Ma J."/>
        </authorList>
    </citation>
    <scope>NUCLEOTIDE SEQUENCE [LARGE SCALE GENOMIC DNA]</scope>
    <source>
        <strain evidence="6">CGMCC 1.18437</strain>
    </source>
</reference>
<dbReference type="Proteomes" id="UP000619376">
    <property type="component" value="Unassembled WGS sequence"/>
</dbReference>
<name>A0A7W8KCD8_9DEIO</name>
<dbReference type="SUPFAM" id="SSF51445">
    <property type="entry name" value="(Trans)glycosidases"/>
    <property type="match status" value="1"/>
</dbReference>
<dbReference type="PROSITE" id="PS51257">
    <property type="entry name" value="PROKAR_LIPOPROTEIN"/>
    <property type="match status" value="1"/>
</dbReference>
<reference evidence="3" key="1">
    <citation type="journal article" date="2014" name="Int. J. Syst. Evol. Microbiol.">
        <title>Complete genome of a new Firmicutes species belonging to the dominant human colonic microbiota ('Ruminococcus bicirculans') reveals two chromosomes and a selective capacity to utilize plant glucans.</title>
        <authorList>
            <consortium name="NISC Comparative Sequencing Program"/>
            <person name="Wegmann U."/>
            <person name="Louis P."/>
            <person name="Goesmann A."/>
            <person name="Henrissat B."/>
            <person name="Duncan S.H."/>
            <person name="Flint H.J."/>
        </authorList>
    </citation>
    <scope>NUCLEOTIDE SEQUENCE</scope>
    <source>
        <strain evidence="3">CGMCC 1.18437</strain>
    </source>
</reference>
<dbReference type="InterPro" id="IPR016062">
    <property type="entry name" value="TM1410-rel"/>
</dbReference>
<dbReference type="InterPro" id="IPR016063">
    <property type="entry name" value="TM1410_Glycdase"/>
</dbReference>
<dbReference type="Proteomes" id="UP000539473">
    <property type="component" value="Unassembled WGS sequence"/>
</dbReference>
<dbReference type="NCBIfam" id="TIGR01370">
    <property type="entry name" value="MJ1477/TM1410 family putative glycoside hydrolase"/>
    <property type="match status" value="1"/>
</dbReference>
<dbReference type="EC" id="6.1.1.16" evidence="4"/>
<sequence length="310" mass="33439">MKTIRPCLLALLLVACSSAGSAGTGTGTTTPFTPRPDAATRPQRLAAARTWGYQLTGYGAAGLKGVQASPFDLVVVDAGDDDGTPWTPEAVGAAATRPGGAGRVMIGYLSIGAAEDYRPYWQAAWSASPPPWLLQEDPAWPGSFNVAYWNAEWQAMMLRQLDKVIESGFDGVYLDLVDAYELDPQRPSARAEMVQWVCRIAAHARARDPHFLIIPQNASALIRDPGYAPCVDALGNEETYVYAMNTPTEPSRQSTLLSDYAVWKSLGKPVFAIDYANTEPLVTQTYARARAAGLVPYVTVRAVDVLTPGR</sequence>
<reference evidence="4 5" key="3">
    <citation type="submission" date="2020-08" db="EMBL/GenBank/DDBJ databases">
        <title>Genomic Encyclopedia of Type Strains, Phase IV (KMG-IV): sequencing the most valuable type-strain genomes for metagenomic binning, comparative biology and taxonomic classification.</title>
        <authorList>
            <person name="Goeker M."/>
        </authorList>
    </citation>
    <scope>NUCLEOTIDE SEQUENCE [LARGE SCALE GENOMIC DNA]</scope>
    <source>
        <strain evidence="4 5">DSM 27521</strain>
    </source>
</reference>
<feature type="chain" id="PRO_5031331305" evidence="1">
    <location>
        <begin position="23"/>
        <end position="310"/>
    </location>
</feature>
<dbReference type="PANTHER" id="PTHR35882:SF1">
    <property type="match status" value="1"/>
</dbReference>
<evidence type="ECO:0000313" key="5">
    <source>
        <dbReference type="Proteomes" id="UP000539473"/>
    </source>
</evidence>
<dbReference type="InterPro" id="IPR004352">
    <property type="entry name" value="GH114_TIM-barrel"/>
</dbReference>
<dbReference type="Pfam" id="PF03537">
    <property type="entry name" value="Glyco_hydro_114"/>
    <property type="match status" value="1"/>
</dbReference>
<evidence type="ECO:0000259" key="2">
    <source>
        <dbReference type="Pfam" id="PF03537"/>
    </source>
</evidence>